<feature type="non-terminal residue" evidence="1">
    <location>
        <position position="1"/>
    </location>
</feature>
<evidence type="ECO:0000313" key="1">
    <source>
        <dbReference type="EMBL" id="KAK0744254.1"/>
    </source>
</evidence>
<keyword evidence="2" id="KW-1185">Reference proteome</keyword>
<organism evidence="1 2">
    <name type="scientific">Schizothecium vesticola</name>
    <dbReference type="NCBI Taxonomy" id="314040"/>
    <lineage>
        <taxon>Eukaryota</taxon>
        <taxon>Fungi</taxon>
        <taxon>Dikarya</taxon>
        <taxon>Ascomycota</taxon>
        <taxon>Pezizomycotina</taxon>
        <taxon>Sordariomycetes</taxon>
        <taxon>Sordariomycetidae</taxon>
        <taxon>Sordariales</taxon>
        <taxon>Schizotheciaceae</taxon>
        <taxon>Schizothecium</taxon>
    </lineage>
</organism>
<feature type="non-terminal residue" evidence="1">
    <location>
        <position position="85"/>
    </location>
</feature>
<sequence>EKKPSLYRRFQDAKRGELKEEDILKYTGKTKDDIVNWSKTAPGVAGNQAAGKLDMGGTSGLGGMSAAEGYGGWGWDANSKPKFPP</sequence>
<dbReference type="EMBL" id="JAUKUD010000005">
    <property type="protein sequence ID" value="KAK0744254.1"/>
    <property type="molecule type" value="Genomic_DNA"/>
</dbReference>
<evidence type="ECO:0000313" key="2">
    <source>
        <dbReference type="Proteomes" id="UP001172155"/>
    </source>
</evidence>
<gene>
    <name evidence="1" type="ORF">B0T18DRAFT_305113</name>
</gene>
<dbReference type="Proteomes" id="UP001172155">
    <property type="component" value="Unassembled WGS sequence"/>
</dbReference>
<comment type="caution">
    <text evidence="1">The sequence shown here is derived from an EMBL/GenBank/DDBJ whole genome shotgun (WGS) entry which is preliminary data.</text>
</comment>
<accession>A0AA40K372</accession>
<protein>
    <submittedName>
        <fullName evidence="1">Uncharacterized protein</fullName>
    </submittedName>
</protein>
<dbReference type="AlphaFoldDB" id="A0AA40K372"/>
<reference evidence="1" key="1">
    <citation type="submission" date="2023-06" db="EMBL/GenBank/DDBJ databases">
        <title>Genome-scale phylogeny and comparative genomics of the fungal order Sordariales.</title>
        <authorList>
            <consortium name="Lawrence Berkeley National Laboratory"/>
            <person name="Hensen N."/>
            <person name="Bonometti L."/>
            <person name="Westerberg I."/>
            <person name="Brannstrom I.O."/>
            <person name="Guillou S."/>
            <person name="Cros-Aarteil S."/>
            <person name="Calhoun S."/>
            <person name="Haridas S."/>
            <person name="Kuo A."/>
            <person name="Mondo S."/>
            <person name="Pangilinan J."/>
            <person name="Riley R."/>
            <person name="LaButti K."/>
            <person name="Andreopoulos B."/>
            <person name="Lipzen A."/>
            <person name="Chen C."/>
            <person name="Yanf M."/>
            <person name="Daum C."/>
            <person name="Ng V."/>
            <person name="Clum A."/>
            <person name="Steindorff A."/>
            <person name="Ohm R."/>
            <person name="Martin F."/>
            <person name="Silar P."/>
            <person name="Natvig D."/>
            <person name="Lalanne C."/>
            <person name="Gautier V."/>
            <person name="Ament-velasquez S.L."/>
            <person name="Kruys A."/>
            <person name="Hutchinson M.I."/>
            <person name="Powell A.J."/>
            <person name="Barry K."/>
            <person name="Miller A.N."/>
            <person name="Grigoriev I.V."/>
            <person name="Debuchy R."/>
            <person name="Gladieux P."/>
            <person name="Thoren M.H."/>
            <person name="Johannesson H."/>
        </authorList>
    </citation>
    <scope>NUCLEOTIDE SEQUENCE</scope>
    <source>
        <strain evidence="1">SMH3187-1</strain>
    </source>
</reference>
<name>A0AA40K372_9PEZI</name>
<proteinExistence type="predicted"/>